<evidence type="ECO:0000256" key="1">
    <source>
        <dbReference type="SAM" id="Phobius"/>
    </source>
</evidence>
<accession>A0A2P6MKH8</accession>
<name>A0A2P6MKH8_ALKUR</name>
<protein>
    <submittedName>
        <fullName evidence="3">CPBP family intramembrane metalloprotease</fullName>
    </submittedName>
</protein>
<feature type="transmembrane region" description="Helical" evidence="1">
    <location>
        <begin position="95"/>
        <end position="117"/>
    </location>
</feature>
<dbReference type="Pfam" id="PF02517">
    <property type="entry name" value="Rce1-like"/>
    <property type="match status" value="1"/>
</dbReference>
<keyword evidence="3" id="KW-0482">Metalloprotease</keyword>
<dbReference type="GO" id="GO:0080120">
    <property type="term" value="P:CAAX-box protein maturation"/>
    <property type="evidence" value="ECO:0007669"/>
    <property type="project" value="UniProtKB-ARBA"/>
</dbReference>
<dbReference type="GO" id="GO:0008237">
    <property type="term" value="F:metallopeptidase activity"/>
    <property type="evidence" value="ECO:0007669"/>
    <property type="project" value="UniProtKB-KW"/>
</dbReference>
<feature type="domain" description="CAAX prenyl protease 2/Lysostaphin resistance protein A-like" evidence="2">
    <location>
        <begin position="93"/>
        <end position="177"/>
    </location>
</feature>
<keyword evidence="4" id="KW-1185">Reference proteome</keyword>
<evidence type="ECO:0000313" key="4">
    <source>
        <dbReference type="Proteomes" id="UP000243650"/>
    </source>
</evidence>
<sequence length="197" mass="21845">MKLPDASDLNDRELQLNVVVTQVLFLTVAAVGAWLFFGDAFHPFSQWNFSRAALFTGAVLAAAVLVFELILWFIVPRRWFDDGGINIRVFRNMPWPALAAVCFLVAFAEEVLFRGVLQEQFGLLAASLLFALMHFRYASKPFLLFVVVLISVSIGVVYEWSGSLAAVVTAHFIIDLVLAGIIRLRLTEITTGGDLHG</sequence>
<organism evidence="3 4">
    <name type="scientific">Alkalicoccus urumqiensis</name>
    <name type="common">Bacillus urumqiensis</name>
    <dbReference type="NCBI Taxonomy" id="1548213"/>
    <lineage>
        <taxon>Bacteria</taxon>
        <taxon>Bacillati</taxon>
        <taxon>Bacillota</taxon>
        <taxon>Bacilli</taxon>
        <taxon>Bacillales</taxon>
        <taxon>Bacillaceae</taxon>
        <taxon>Alkalicoccus</taxon>
    </lineage>
</organism>
<dbReference type="AlphaFoldDB" id="A0A2P6MKH8"/>
<feature type="transmembrane region" description="Helical" evidence="1">
    <location>
        <begin position="137"/>
        <end position="158"/>
    </location>
</feature>
<keyword evidence="3" id="KW-0378">Hydrolase</keyword>
<feature type="transmembrane region" description="Helical" evidence="1">
    <location>
        <begin position="53"/>
        <end position="75"/>
    </location>
</feature>
<evidence type="ECO:0000313" key="3">
    <source>
        <dbReference type="EMBL" id="PRO66784.1"/>
    </source>
</evidence>
<gene>
    <name evidence="3" type="ORF">C6I21_02355</name>
</gene>
<dbReference type="Proteomes" id="UP000243650">
    <property type="component" value="Unassembled WGS sequence"/>
</dbReference>
<dbReference type="RefSeq" id="WP_105957820.1">
    <property type="nucleotide sequence ID" value="NZ_PVNS01000002.1"/>
</dbReference>
<dbReference type="GO" id="GO:0006508">
    <property type="term" value="P:proteolysis"/>
    <property type="evidence" value="ECO:0007669"/>
    <property type="project" value="UniProtKB-KW"/>
</dbReference>
<dbReference type="OrthoDB" id="1523022at2"/>
<evidence type="ECO:0000259" key="2">
    <source>
        <dbReference type="Pfam" id="PF02517"/>
    </source>
</evidence>
<reference evidence="3 4" key="1">
    <citation type="submission" date="2018-03" db="EMBL/GenBank/DDBJ databases">
        <title>Bacillus urumqiensis sp. nov., a moderately haloalkaliphilic bacterium isolated from a salt lake.</title>
        <authorList>
            <person name="Zhao B."/>
            <person name="Liao Z."/>
        </authorList>
    </citation>
    <scope>NUCLEOTIDE SEQUENCE [LARGE SCALE GENOMIC DNA]</scope>
    <source>
        <strain evidence="3 4">BZ-SZ-XJ18</strain>
    </source>
</reference>
<dbReference type="InterPro" id="IPR003675">
    <property type="entry name" value="Rce1/LyrA-like_dom"/>
</dbReference>
<comment type="caution">
    <text evidence="3">The sequence shown here is derived from an EMBL/GenBank/DDBJ whole genome shotgun (WGS) entry which is preliminary data.</text>
</comment>
<proteinExistence type="predicted"/>
<feature type="transmembrane region" description="Helical" evidence="1">
    <location>
        <begin position="20"/>
        <end position="41"/>
    </location>
</feature>
<dbReference type="EMBL" id="PVNS01000002">
    <property type="protein sequence ID" value="PRO66784.1"/>
    <property type="molecule type" value="Genomic_DNA"/>
</dbReference>
<keyword evidence="3" id="KW-0645">Protease</keyword>
<keyword evidence="1" id="KW-0472">Membrane</keyword>
<keyword evidence="1" id="KW-0812">Transmembrane</keyword>
<keyword evidence="1" id="KW-1133">Transmembrane helix</keyword>
<feature type="transmembrane region" description="Helical" evidence="1">
    <location>
        <begin position="164"/>
        <end position="182"/>
    </location>
</feature>
<dbReference type="GO" id="GO:0004175">
    <property type="term" value="F:endopeptidase activity"/>
    <property type="evidence" value="ECO:0007669"/>
    <property type="project" value="UniProtKB-ARBA"/>
</dbReference>